<protein>
    <recommendedName>
        <fullName evidence="4 14">ATP synthase epsilon chain</fullName>
    </recommendedName>
    <alternativeName>
        <fullName evidence="13 14">ATP synthase F1 sector epsilon subunit</fullName>
    </alternativeName>
    <alternativeName>
        <fullName evidence="12 14">F-ATPase epsilon subunit</fullName>
    </alternativeName>
</protein>
<keyword evidence="16" id="KW-0175">Coiled coil</keyword>
<evidence type="ECO:0000256" key="13">
    <source>
        <dbReference type="ARBA" id="ARBA00031795"/>
    </source>
</evidence>
<comment type="function">
    <text evidence="1 14">Produces ATP from ADP in the presence of a proton gradient across the membrane.</text>
</comment>
<evidence type="ECO:0000259" key="17">
    <source>
        <dbReference type="Pfam" id="PF00401"/>
    </source>
</evidence>
<dbReference type="SUPFAM" id="SSF51344">
    <property type="entry name" value="Epsilon subunit of F1F0-ATP synthase N-terminal domain"/>
    <property type="match status" value="1"/>
</dbReference>
<dbReference type="NCBIfam" id="TIGR01216">
    <property type="entry name" value="ATP_synt_epsi"/>
    <property type="match status" value="1"/>
</dbReference>
<evidence type="ECO:0000256" key="7">
    <source>
        <dbReference type="ARBA" id="ARBA00022781"/>
    </source>
</evidence>
<evidence type="ECO:0000256" key="15">
    <source>
        <dbReference type="RuleBase" id="RU003656"/>
    </source>
</evidence>
<evidence type="ECO:0000256" key="14">
    <source>
        <dbReference type="HAMAP-Rule" id="MF_00530"/>
    </source>
</evidence>
<evidence type="ECO:0000256" key="1">
    <source>
        <dbReference type="ARBA" id="ARBA00003543"/>
    </source>
</evidence>
<keyword evidence="19" id="KW-0378">Hydrolase</keyword>
<dbReference type="GO" id="GO:0016787">
    <property type="term" value="F:hydrolase activity"/>
    <property type="evidence" value="ECO:0007669"/>
    <property type="project" value="UniProtKB-KW"/>
</dbReference>
<evidence type="ECO:0000256" key="12">
    <source>
        <dbReference type="ARBA" id="ARBA00030215"/>
    </source>
</evidence>
<evidence type="ECO:0000313" key="20">
    <source>
        <dbReference type="Proteomes" id="UP000183504"/>
    </source>
</evidence>
<keyword evidence="5 14" id="KW-0813">Transport</keyword>
<dbReference type="HAMAP" id="MF_00530">
    <property type="entry name" value="ATP_synth_epsil_bac"/>
    <property type="match status" value="1"/>
</dbReference>
<sequence>MMAQMTVQIVTPDGLIYDHHAAFVSVKTIDGELGILPRHINTIAVLEVDQVKVRRVDDDKHIDWIAVNGGIIEIADNVITIVADSAERARDIDISRAERAKRRAELEIEEAQDKHLIDQERRAKIALQRAINRINVGTRI</sequence>
<keyword evidence="8 14" id="KW-0406">Ion transport</keyword>
<keyword evidence="6 14" id="KW-1003">Cell membrane</keyword>
<dbReference type="PANTHER" id="PTHR13822">
    <property type="entry name" value="ATP SYNTHASE DELTA/EPSILON CHAIN"/>
    <property type="match status" value="1"/>
</dbReference>
<feature type="domain" description="ATP synthase epsilon subunit C-terminal" evidence="17">
    <location>
        <begin position="91"/>
        <end position="136"/>
    </location>
</feature>
<dbReference type="Gene3D" id="2.60.15.10">
    <property type="entry name" value="F0F1 ATP synthase delta/epsilon subunit, N-terminal"/>
    <property type="match status" value="1"/>
</dbReference>
<dbReference type="Proteomes" id="UP000183504">
    <property type="component" value="Unassembled WGS sequence"/>
</dbReference>
<evidence type="ECO:0000259" key="18">
    <source>
        <dbReference type="Pfam" id="PF02823"/>
    </source>
</evidence>
<keyword evidence="11 14" id="KW-0066">ATP synthesis</keyword>
<evidence type="ECO:0000313" key="19">
    <source>
        <dbReference type="EMBL" id="CEL89980.1"/>
    </source>
</evidence>
<evidence type="ECO:0000256" key="5">
    <source>
        <dbReference type="ARBA" id="ARBA00022448"/>
    </source>
</evidence>
<dbReference type="InterPro" id="IPR020547">
    <property type="entry name" value="ATP_synth_F1_esu_C"/>
</dbReference>
<dbReference type="CDD" id="cd12152">
    <property type="entry name" value="F1-ATPase_delta"/>
    <property type="match status" value="1"/>
</dbReference>
<feature type="coiled-coil region" evidence="16">
    <location>
        <begin position="94"/>
        <end position="121"/>
    </location>
</feature>
<comment type="similarity">
    <text evidence="3 14 15">Belongs to the ATPase epsilon chain family.</text>
</comment>
<dbReference type="AlphaFoldDB" id="A0A0B7GJI4"/>
<dbReference type="FunFam" id="1.20.5.440:FF:000001">
    <property type="entry name" value="ATP synthase epsilon chain"/>
    <property type="match status" value="1"/>
</dbReference>
<proteinExistence type="inferred from homology"/>
<feature type="domain" description="ATP synthase F1 complex delta/epsilon subunit N-terminal" evidence="18">
    <location>
        <begin position="5"/>
        <end position="86"/>
    </location>
</feature>
<gene>
    <name evidence="14 19" type="primary">atpC</name>
    <name evidence="19" type="ORF">SSV_0675</name>
</gene>
<dbReference type="Pfam" id="PF02823">
    <property type="entry name" value="ATP-synt_DE_N"/>
    <property type="match status" value="1"/>
</dbReference>
<dbReference type="Pfam" id="PF00401">
    <property type="entry name" value="ATP-synt_DE"/>
    <property type="match status" value="1"/>
</dbReference>
<keyword evidence="7 14" id="KW-0375">Hydrogen ion transport</keyword>
<dbReference type="InterPro" id="IPR036771">
    <property type="entry name" value="ATPsynth_dsu/esu_N"/>
</dbReference>
<dbReference type="RefSeq" id="WP_072073706.1">
    <property type="nucleotide sequence ID" value="NZ_CDMW01000001.1"/>
</dbReference>
<dbReference type="GO" id="GO:0046933">
    <property type="term" value="F:proton-transporting ATP synthase activity, rotational mechanism"/>
    <property type="evidence" value="ECO:0007669"/>
    <property type="project" value="UniProtKB-UniRule"/>
</dbReference>
<dbReference type="InterPro" id="IPR020546">
    <property type="entry name" value="ATP_synth_F1_dsu/esu_N"/>
</dbReference>
<keyword evidence="10 14" id="KW-0139">CF(1)</keyword>
<evidence type="ECO:0000256" key="2">
    <source>
        <dbReference type="ARBA" id="ARBA00004202"/>
    </source>
</evidence>
<evidence type="ECO:0000256" key="8">
    <source>
        <dbReference type="ARBA" id="ARBA00023065"/>
    </source>
</evidence>
<dbReference type="PANTHER" id="PTHR13822:SF10">
    <property type="entry name" value="ATP SYNTHASE EPSILON CHAIN, CHLOROPLASTIC"/>
    <property type="match status" value="1"/>
</dbReference>
<name>A0A0B7GJI4_STRSA</name>
<organism evidence="19 20">
    <name type="scientific">Streptococcus sanguinis</name>
    <dbReference type="NCBI Taxonomy" id="1305"/>
    <lineage>
        <taxon>Bacteria</taxon>
        <taxon>Bacillati</taxon>
        <taxon>Bacillota</taxon>
        <taxon>Bacilli</taxon>
        <taxon>Lactobacillales</taxon>
        <taxon>Streptococcaceae</taxon>
        <taxon>Streptococcus</taxon>
    </lineage>
</organism>
<dbReference type="EMBL" id="CDMW01000001">
    <property type="protein sequence ID" value="CEL89980.1"/>
    <property type="molecule type" value="Genomic_DNA"/>
</dbReference>
<evidence type="ECO:0000256" key="3">
    <source>
        <dbReference type="ARBA" id="ARBA00005712"/>
    </source>
</evidence>
<comment type="subcellular location">
    <subcellularLocation>
        <location evidence="2 14">Cell membrane</location>
        <topology evidence="2 14">Peripheral membrane protein</topology>
    </subcellularLocation>
</comment>
<evidence type="ECO:0000256" key="10">
    <source>
        <dbReference type="ARBA" id="ARBA00023196"/>
    </source>
</evidence>
<dbReference type="InterPro" id="IPR001469">
    <property type="entry name" value="ATP_synth_F1_dsu/esu"/>
</dbReference>
<dbReference type="NCBIfam" id="NF001846">
    <property type="entry name" value="PRK00571.1-3"/>
    <property type="match status" value="1"/>
</dbReference>
<accession>A0A0B7GJI4</accession>
<dbReference type="GO" id="GO:0045259">
    <property type="term" value="C:proton-transporting ATP synthase complex"/>
    <property type="evidence" value="ECO:0007669"/>
    <property type="project" value="UniProtKB-KW"/>
</dbReference>
<comment type="subunit">
    <text evidence="14 15">F-type ATPases have 2 components, CF(1) - the catalytic core - and CF(0) - the membrane proton channel. CF(1) has five subunits: alpha(3), beta(3), gamma(1), delta(1), epsilon(1). CF(0) has three main subunits: a, b and c.</text>
</comment>
<evidence type="ECO:0000256" key="6">
    <source>
        <dbReference type="ARBA" id="ARBA00022475"/>
    </source>
</evidence>
<dbReference type="GO" id="GO:0005524">
    <property type="term" value="F:ATP binding"/>
    <property type="evidence" value="ECO:0007669"/>
    <property type="project" value="UniProtKB-UniRule"/>
</dbReference>
<evidence type="ECO:0000256" key="4">
    <source>
        <dbReference type="ARBA" id="ARBA00014480"/>
    </source>
</evidence>
<dbReference type="Gene3D" id="1.20.5.440">
    <property type="entry name" value="ATP synthase delta/epsilon subunit, C-terminal domain"/>
    <property type="match status" value="1"/>
</dbReference>
<keyword evidence="9 14" id="KW-0472">Membrane</keyword>
<evidence type="ECO:0000256" key="16">
    <source>
        <dbReference type="SAM" id="Coils"/>
    </source>
</evidence>
<evidence type="ECO:0000256" key="11">
    <source>
        <dbReference type="ARBA" id="ARBA00023310"/>
    </source>
</evidence>
<evidence type="ECO:0000256" key="9">
    <source>
        <dbReference type="ARBA" id="ARBA00023136"/>
    </source>
</evidence>
<dbReference type="GO" id="GO:0005886">
    <property type="term" value="C:plasma membrane"/>
    <property type="evidence" value="ECO:0007669"/>
    <property type="project" value="UniProtKB-SubCell"/>
</dbReference>
<reference evidence="19 20" key="1">
    <citation type="submission" date="2015-01" db="EMBL/GenBank/DDBJ databases">
        <authorList>
            <person name="Pelicic Vladimir"/>
        </authorList>
    </citation>
    <scope>NUCLEOTIDE SEQUENCE [LARGE SCALE GENOMIC DNA]</scope>
    <source>
        <strain evidence="19 20">2908</strain>
    </source>
</reference>